<reference evidence="2" key="1">
    <citation type="submission" date="2018-05" db="EMBL/GenBank/DDBJ databases">
        <authorList>
            <person name="Li X."/>
        </authorList>
    </citation>
    <scope>NUCLEOTIDE SEQUENCE [LARGE SCALE GENOMIC DNA]</scope>
    <source>
        <strain evidence="2">LX32</strain>
    </source>
</reference>
<evidence type="ECO:0000313" key="2">
    <source>
        <dbReference type="Proteomes" id="UP000249254"/>
    </source>
</evidence>
<comment type="caution">
    <text evidence="1">The sequence shown here is derived from an EMBL/GenBank/DDBJ whole genome shotgun (WGS) entry which is preliminary data.</text>
</comment>
<proteinExistence type="predicted"/>
<evidence type="ECO:0000313" key="1">
    <source>
        <dbReference type="EMBL" id="RAK51158.1"/>
    </source>
</evidence>
<dbReference type="EMBL" id="QFYQ01000003">
    <property type="protein sequence ID" value="RAK51158.1"/>
    <property type="molecule type" value="Genomic_DNA"/>
</dbReference>
<protein>
    <submittedName>
        <fullName evidence="1">Uncharacterized protein</fullName>
    </submittedName>
</protein>
<dbReference type="Proteomes" id="UP000249254">
    <property type="component" value="Unassembled WGS sequence"/>
</dbReference>
<accession>A0A328AEG8</accession>
<dbReference type="AlphaFoldDB" id="A0A328AEG8"/>
<sequence length="127" mass="13466">MKKDKLDAAVSDAIGDPASCLVIADKASGRVLYRYNTATVCARMLPACDSPGARTVKDLADVTAKDGQARRLSCNTAADGSRGVAWASGVLPRKGYVYAAVMEGTRTFPGLMMAERIEPRLKDLGLD</sequence>
<organism evidence="1 2">
    <name type="scientific">Phenylobacterium soli</name>
    <dbReference type="NCBI Taxonomy" id="2170551"/>
    <lineage>
        <taxon>Bacteria</taxon>
        <taxon>Pseudomonadati</taxon>
        <taxon>Pseudomonadota</taxon>
        <taxon>Alphaproteobacteria</taxon>
        <taxon>Caulobacterales</taxon>
        <taxon>Caulobacteraceae</taxon>
        <taxon>Phenylobacterium</taxon>
    </lineage>
</organism>
<name>A0A328AEG8_9CAUL</name>
<gene>
    <name evidence="1" type="ORF">DJ017_19555</name>
</gene>
<keyword evidence="2" id="KW-1185">Reference proteome</keyword>